<protein>
    <submittedName>
        <fullName evidence="2">DAO-domain-containing protein</fullName>
    </submittedName>
</protein>
<dbReference type="PANTHER" id="PTHR13847">
    <property type="entry name" value="SARCOSINE DEHYDROGENASE-RELATED"/>
    <property type="match status" value="1"/>
</dbReference>
<feature type="domain" description="FAD dependent oxidoreductase" evidence="1">
    <location>
        <begin position="51"/>
        <end position="425"/>
    </location>
</feature>
<dbReference type="AlphaFoldDB" id="A0A165HZ75"/>
<dbReference type="Gene3D" id="3.50.50.60">
    <property type="entry name" value="FAD/NAD(P)-binding domain"/>
    <property type="match status" value="1"/>
</dbReference>
<dbReference type="SUPFAM" id="SSF51905">
    <property type="entry name" value="FAD/NAD(P)-binding domain"/>
    <property type="match status" value="1"/>
</dbReference>
<dbReference type="Proteomes" id="UP000077266">
    <property type="component" value="Unassembled WGS sequence"/>
</dbReference>
<dbReference type="GO" id="GO:0005737">
    <property type="term" value="C:cytoplasm"/>
    <property type="evidence" value="ECO:0007669"/>
    <property type="project" value="TreeGrafter"/>
</dbReference>
<evidence type="ECO:0000313" key="3">
    <source>
        <dbReference type="Proteomes" id="UP000077266"/>
    </source>
</evidence>
<dbReference type="PANTHER" id="PTHR13847:SF260">
    <property type="entry name" value="FAD DEPENDENT OXIDOREDUCTASE DOMAIN-CONTAINING PROTEIN"/>
    <property type="match status" value="1"/>
</dbReference>
<evidence type="ECO:0000313" key="2">
    <source>
        <dbReference type="EMBL" id="KZV92666.1"/>
    </source>
</evidence>
<accession>A0A165HZ75</accession>
<dbReference type="InterPro" id="IPR006076">
    <property type="entry name" value="FAD-dep_OxRdtase"/>
</dbReference>
<organism evidence="2 3">
    <name type="scientific">Exidia glandulosa HHB12029</name>
    <dbReference type="NCBI Taxonomy" id="1314781"/>
    <lineage>
        <taxon>Eukaryota</taxon>
        <taxon>Fungi</taxon>
        <taxon>Dikarya</taxon>
        <taxon>Basidiomycota</taxon>
        <taxon>Agaricomycotina</taxon>
        <taxon>Agaricomycetes</taxon>
        <taxon>Auriculariales</taxon>
        <taxon>Exidiaceae</taxon>
        <taxon>Exidia</taxon>
    </lineage>
</organism>
<dbReference type="InParanoid" id="A0A165HZ75"/>
<sequence length="471" mass="51117">MASIDVDNTGRRDWPAGLPVRDPCISFWMSSTRGFEHLSENSTASVPVRADTVVIGSGLAGSLAAWHLLESGAKDVVMLEARDACSCASARNGGHVRPDSFYGFASYAEMRGEEQARKIIENERIVLREVENFVERYKVDCDFEPVSTFHIALTDPHLAVMKTKFEQYKSSGAAVDHIKFLDAEDAVKATRVPLATGAAEYPAATLHPAKLCQFLISSNIKNGLQLFTHAPALRVEPAADGHWAITTPRGTVIARRVLHATNAFASHLLPELKGCIIPNKSQCHALVPSRAYAGSNRLKTTQSYAYNGSHFFYSMQRKTDGIIVVGLSGFNPEFDEETRRLILEERAVDRRALPGMTTVAVNSFYKVYPDFGTQETLAPGEGMHMAWSGVVGSTAEGVPFIGEVPGKPGQWICAGWSGHGMSRIWTGAPGVVTLMNGGSWADTGLPECFELTAERLARSQEIAGRSSGKGI</sequence>
<dbReference type="Pfam" id="PF01266">
    <property type="entry name" value="DAO"/>
    <property type="match status" value="1"/>
</dbReference>
<reference evidence="2 3" key="1">
    <citation type="journal article" date="2016" name="Mol. Biol. Evol.">
        <title>Comparative Genomics of Early-Diverging Mushroom-Forming Fungi Provides Insights into the Origins of Lignocellulose Decay Capabilities.</title>
        <authorList>
            <person name="Nagy L.G."/>
            <person name="Riley R."/>
            <person name="Tritt A."/>
            <person name="Adam C."/>
            <person name="Daum C."/>
            <person name="Floudas D."/>
            <person name="Sun H."/>
            <person name="Yadav J.S."/>
            <person name="Pangilinan J."/>
            <person name="Larsson K.H."/>
            <person name="Matsuura K."/>
            <person name="Barry K."/>
            <person name="Labutti K."/>
            <person name="Kuo R."/>
            <person name="Ohm R.A."/>
            <person name="Bhattacharya S.S."/>
            <person name="Shirouzu T."/>
            <person name="Yoshinaga Y."/>
            <person name="Martin F.M."/>
            <person name="Grigoriev I.V."/>
            <person name="Hibbett D.S."/>
        </authorList>
    </citation>
    <scope>NUCLEOTIDE SEQUENCE [LARGE SCALE GENOMIC DNA]</scope>
    <source>
        <strain evidence="2 3">HHB12029</strain>
    </source>
</reference>
<gene>
    <name evidence="2" type="ORF">EXIGLDRAFT_614083</name>
</gene>
<dbReference type="InterPro" id="IPR036188">
    <property type="entry name" value="FAD/NAD-bd_sf"/>
</dbReference>
<dbReference type="EMBL" id="KV426004">
    <property type="protein sequence ID" value="KZV92666.1"/>
    <property type="molecule type" value="Genomic_DNA"/>
</dbReference>
<dbReference type="STRING" id="1314781.A0A165HZ75"/>
<name>A0A165HZ75_EXIGL</name>
<dbReference type="OrthoDB" id="429143at2759"/>
<evidence type="ECO:0000259" key="1">
    <source>
        <dbReference type="Pfam" id="PF01266"/>
    </source>
</evidence>
<proteinExistence type="predicted"/>
<keyword evidence="3" id="KW-1185">Reference proteome</keyword>
<dbReference type="Gene3D" id="3.30.9.10">
    <property type="entry name" value="D-Amino Acid Oxidase, subunit A, domain 2"/>
    <property type="match status" value="1"/>
</dbReference>